<sequence>MKRWEDAGLKRYMPPIEGTRTVFYKIDDVLLFLGADN</sequence>
<name>A0A139MW33_9STRE</name>
<accession>A0A139MW33</accession>
<evidence type="ECO:0008006" key="3">
    <source>
        <dbReference type="Google" id="ProtNLM"/>
    </source>
</evidence>
<evidence type="ECO:0000313" key="1">
    <source>
        <dbReference type="EMBL" id="KXT67744.1"/>
    </source>
</evidence>
<proteinExistence type="predicted"/>
<dbReference type="EMBL" id="LQOF01000286">
    <property type="protein sequence ID" value="KXT67744.1"/>
    <property type="molecule type" value="Genomic_DNA"/>
</dbReference>
<comment type="caution">
    <text evidence="1">The sequence shown here is derived from an EMBL/GenBank/DDBJ whole genome shotgun (WGS) entry which is preliminary data.</text>
</comment>
<protein>
    <recommendedName>
        <fullName evidence="3">Phage protein</fullName>
    </recommendedName>
</protein>
<dbReference type="AlphaFoldDB" id="A0A139MW33"/>
<gene>
    <name evidence="1" type="ORF">SGADD02_01230</name>
</gene>
<evidence type="ECO:0000313" key="2">
    <source>
        <dbReference type="Proteomes" id="UP000070198"/>
    </source>
</evidence>
<organism evidence="1 2">
    <name type="scientific">Streptococcus gallolyticus</name>
    <dbReference type="NCBI Taxonomy" id="315405"/>
    <lineage>
        <taxon>Bacteria</taxon>
        <taxon>Bacillati</taxon>
        <taxon>Bacillota</taxon>
        <taxon>Bacilli</taxon>
        <taxon>Lactobacillales</taxon>
        <taxon>Streptococcaceae</taxon>
        <taxon>Streptococcus</taxon>
    </lineage>
</organism>
<dbReference type="Proteomes" id="UP000070198">
    <property type="component" value="Unassembled WGS sequence"/>
</dbReference>
<reference evidence="1 2" key="1">
    <citation type="submission" date="2016-01" db="EMBL/GenBank/DDBJ databases">
        <title>Highly variable Streptococcus oralis are common among viridans streptococci isolated from primates.</title>
        <authorList>
            <person name="Denapaite D."/>
            <person name="Rieger M."/>
            <person name="Koendgen S."/>
            <person name="Brueckner R."/>
            <person name="Ochigava I."/>
            <person name="Kappeler P."/>
            <person name="Maetz-Rensing K."/>
            <person name="Leendertz F."/>
            <person name="Hakenbeck R."/>
        </authorList>
    </citation>
    <scope>NUCLEOTIDE SEQUENCE [LARGE SCALE GENOMIC DNA]</scope>
    <source>
        <strain evidence="1 2">DD02</strain>
    </source>
</reference>
<dbReference type="PATRIC" id="fig|315405.11.peg.1472"/>